<evidence type="ECO:0000256" key="1">
    <source>
        <dbReference type="SAM" id="MobiDB-lite"/>
    </source>
</evidence>
<protein>
    <submittedName>
        <fullName evidence="2">Uncharacterized protein</fullName>
    </submittedName>
</protein>
<organism evidence="2">
    <name type="scientific">marine sediment metagenome</name>
    <dbReference type="NCBI Taxonomy" id="412755"/>
    <lineage>
        <taxon>unclassified sequences</taxon>
        <taxon>metagenomes</taxon>
        <taxon>ecological metagenomes</taxon>
    </lineage>
</organism>
<sequence>MEAERGKYRCVFAGSAVGREVLGDILTICHFGSTLDPDNPSQIGEHNVGVTVLAKMGVFSKGSLGKVIEALTNIIPEKEGEENEEDFGSLNRGFDSSGGE</sequence>
<gene>
    <name evidence="2" type="ORF">LCGC14_2333040</name>
</gene>
<proteinExistence type="predicted"/>
<accession>A0A0F9CE59</accession>
<comment type="caution">
    <text evidence="2">The sequence shown here is derived from an EMBL/GenBank/DDBJ whole genome shotgun (WGS) entry which is preliminary data.</text>
</comment>
<feature type="region of interest" description="Disordered" evidence="1">
    <location>
        <begin position="77"/>
        <end position="100"/>
    </location>
</feature>
<name>A0A0F9CE59_9ZZZZ</name>
<dbReference type="AlphaFoldDB" id="A0A0F9CE59"/>
<dbReference type="EMBL" id="LAZR01033578">
    <property type="protein sequence ID" value="KKL47688.1"/>
    <property type="molecule type" value="Genomic_DNA"/>
</dbReference>
<reference evidence="2" key="1">
    <citation type="journal article" date="2015" name="Nature">
        <title>Complex archaea that bridge the gap between prokaryotes and eukaryotes.</title>
        <authorList>
            <person name="Spang A."/>
            <person name="Saw J.H."/>
            <person name="Jorgensen S.L."/>
            <person name="Zaremba-Niedzwiedzka K."/>
            <person name="Martijn J."/>
            <person name="Lind A.E."/>
            <person name="van Eijk R."/>
            <person name="Schleper C."/>
            <person name="Guy L."/>
            <person name="Ettema T.J."/>
        </authorList>
    </citation>
    <scope>NUCLEOTIDE SEQUENCE</scope>
</reference>
<evidence type="ECO:0000313" key="2">
    <source>
        <dbReference type="EMBL" id="KKL47688.1"/>
    </source>
</evidence>